<dbReference type="SUPFAM" id="SSF52540">
    <property type="entry name" value="P-loop containing nucleoside triphosphate hydrolases"/>
    <property type="match status" value="1"/>
</dbReference>
<evidence type="ECO:0000313" key="1">
    <source>
        <dbReference type="EMBL" id="TDR53229.1"/>
    </source>
</evidence>
<evidence type="ECO:0008006" key="3">
    <source>
        <dbReference type="Google" id="ProtNLM"/>
    </source>
</evidence>
<gene>
    <name evidence="1" type="ORF">DFP96_105154</name>
</gene>
<dbReference type="Proteomes" id="UP000295558">
    <property type="component" value="Unassembled WGS sequence"/>
</dbReference>
<organism evidence="1 2">
    <name type="scientific">Listeria rocourtiae</name>
    <dbReference type="NCBI Taxonomy" id="647910"/>
    <lineage>
        <taxon>Bacteria</taxon>
        <taxon>Bacillati</taxon>
        <taxon>Bacillota</taxon>
        <taxon>Bacilli</taxon>
        <taxon>Bacillales</taxon>
        <taxon>Listeriaceae</taxon>
        <taxon>Listeria</taxon>
    </lineage>
</organism>
<name>A0A4R6ZMD2_9LIST</name>
<keyword evidence="2" id="KW-1185">Reference proteome</keyword>
<proteinExistence type="predicted"/>
<protein>
    <recommendedName>
        <fullName evidence="3">Thymidylate kinase</fullName>
    </recommendedName>
</protein>
<dbReference type="Gene3D" id="3.40.50.300">
    <property type="entry name" value="P-loop containing nucleotide triphosphate hydrolases"/>
    <property type="match status" value="1"/>
</dbReference>
<reference evidence="1 2" key="1">
    <citation type="submission" date="2019-03" db="EMBL/GenBank/DDBJ databases">
        <title>Genomic Encyclopedia of Type Strains, Phase III (KMG-III): the genomes of soil and plant-associated and newly described type strains.</title>
        <authorList>
            <person name="Whitman W."/>
        </authorList>
    </citation>
    <scope>NUCLEOTIDE SEQUENCE [LARGE SCALE GENOMIC DNA]</scope>
    <source>
        <strain evidence="1 2">CECT 7972</strain>
    </source>
</reference>
<accession>A0A4R6ZMD2</accession>
<dbReference type="OrthoDB" id="8211253at2"/>
<dbReference type="InterPro" id="IPR027417">
    <property type="entry name" value="P-loop_NTPase"/>
</dbReference>
<dbReference type="EMBL" id="SNZK01000005">
    <property type="protein sequence ID" value="TDR53229.1"/>
    <property type="molecule type" value="Genomic_DNA"/>
</dbReference>
<sequence>MNTKLIMIEGLPGSGKSTLAIKIANYYQSRGLNVSVYTEGTYHPADLAWIACIPEAAFPTILEQFGSMKEEIHRHTKMENGYALVAYTQVKPHDDLFYQMMESYEVYDNRVPFSTFTELHWKRWKSFGDRVITENGITIFECSFLQNHLGELMNYQMKDLYAMKAYFNELLNTVVDLSPVLIYLSHSDIRETIERVSQERVFDDGSWIDGIIPYYESTPYGKKHNRVGMDGFVQTLMDRKEAELEIIESLPIETFIYECSDYDWDELWLRIESNLPK</sequence>
<dbReference type="AlphaFoldDB" id="A0A4R6ZMD2"/>
<dbReference type="STRING" id="1265846.PROCOU_14558"/>
<evidence type="ECO:0000313" key="2">
    <source>
        <dbReference type="Proteomes" id="UP000295558"/>
    </source>
</evidence>
<comment type="caution">
    <text evidence="1">The sequence shown here is derived from an EMBL/GenBank/DDBJ whole genome shotgun (WGS) entry which is preliminary data.</text>
</comment>
<dbReference type="RefSeq" id="WP_036073076.1">
    <property type="nucleotide sequence ID" value="NZ_JAASUO010000004.1"/>
</dbReference>